<proteinExistence type="predicted"/>
<feature type="transmembrane region" description="Helical" evidence="5">
    <location>
        <begin position="392"/>
        <end position="415"/>
    </location>
</feature>
<dbReference type="InParanoid" id="E2BA94"/>
<dbReference type="STRING" id="610380.E2BA94"/>
<keyword evidence="9" id="KW-1185">Reference proteome</keyword>
<evidence type="ECO:0000256" key="3">
    <source>
        <dbReference type="ARBA" id="ARBA00022989"/>
    </source>
</evidence>
<protein>
    <submittedName>
        <fullName evidence="8">Transmembrane 7 superfamily member 3</fullName>
    </submittedName>
</protein>
<dbReference type="GO" id="GO:0043069">
    <property type="term" value="P:negative regulation of programmed cell death"/>
    <property type="evidence" value="ECO:0007669"/>
    <property type="project" value="TreeGrafter"/>
</dbReference>
<dbReference type="OrthoDB" id="5967337at2759"/>
<feature type="transmembrane region" description="Helical" evidence="5">
    <location>
        <begin position="435"/>
        <end position="455"/>
    </location>
</feature>
<feature type="transmembrane region" description="Helical" evidence="5">
    <location>
        <begin position="327"/>
        <end position="345"/>
    </location>
</feature>
<sequence length="493" mass="54675">MRRGAVTLLLALPLLVGIATTVALENATIKLDNGTITASLLNYQENDSFKKRLNLPPYSGVTITVTDIPPDVSFVVLQIHTYQYNATLAYDKKLLDKVSRGSLFGSNIGLYLKTRNVIGPVQVFLTHDNVHDLDALLVIVPYGRTAPIPGGCNMEFEIEIAPYQKLHMENEMIIVDTQPAMAIAASGSPIPCEKNPVRHSMYRLHLPKQDFTPETYFNAIASMLTVRDIVRNGTEIPPISTISSMRRIYSMYAGTGFVYAVVATYRNYSSAYVPTFSYGCSYLLYPKSCQVLNETFPMVVCAIVLFLGVLSVIIGHRPIYACVDHSLPNLAMGGFIGYTIAVAAGDPGTATYMFCIVEHEWSFWLLFASLVLTVASLLLITCQLGEIITRAVFGSYFVVVALDYYVGGNLKYIIINMIRRITVPGFHSAFVYPPVQTADLALIGLWIVLIMIRLIKMTLAQMSEPSISGERQALLASCERNDRIKYAYINYRT</sequence>
<feature type="chain" id="PRO_5003157447" evidence="6">
    <location>
        <begin position="24"/>
        <end position="493"/>
    </location>
</feature>
<keyword evidence="6" id="KW-0732">Signal</keyword>
<dbReference type="GO" id="GO:0005886">
    <property type="term" value="C:plasma membrane"/>
    <property type="evidence" value="ECO:0007669"/>
    <property type="project" value="TreeGrafter"/>
</dbReference>
<evidence type="ECO:0000256" key="4">
    <source>
        <dbReference type="ARBA" id="ARBA00023136"/>
    </source>
</evidence>
<feature type="signal peptide" evidence="6">
    <location>
        <begin position="1"/>
        <end position="23"/>
    </location>
</feature>
<organism evidence="9">
    <name type="scientific">Harpegnathos saltator</name>
    <name type="common">Jerdon's jumping ant</name>
    <dbReference type="NCBI Taxonomy" id="610380"/>
    <lineage>
        <taxon>Eukaryota</taxon>
        <taxon>Metazoa</taxon>
        <taxon>Ecdysozoa</taxon>
        <taxon>Arthropoda</taxon>
        <taxon>Hexapoda</taxon>
        <taxon>Insecta</taxon>
        <taxon>Pterygota</taxon>
        <taxon>Neoptera</taxon>
        <taxon>Endopterygota</taxon>
        <taxon>Hymenoptera</taxon>
        <taxon>Apocrita</taxon>
        <taxon>Aculeata</taxon>
        <taxon>Formicoidea</taxon>
        <taxon>Formicidae</taxon>
        <taxon>Ponerinae</taxon>
        <taxon>Ponerini</taxon>
        <taxon>Harpegnathos</taxon>
    </lineage>
</organism>
<reference evidence="8 9" key="1">
    <citation type="journal article" date="2010" name="Science">
        <title>Genomic comparison of the ants Camponotus floridanus and Harpegnathos saltator.</title>
        <authorList>
            <person name="Bonasio R."/>
            <person name="Zhang G."/>
            <person name="Ye C."/>
            <person name="Mutti N.S."/>
            <person name="Fang X."/>
            <person name="Qin N."/>
            <person name="Donahue G."/>
            <person name="Yang P."/>
            <person name="Li Q."/>
            <person name="Li C."/>
            <person name="Zhang P."/>
            <person name="Huang Z."/>
            <person name="Berger S.L."/>
            <person name="Reinberg D."/>
            <person name="Wang J."/>
            <person name="Liebig J."/>
        </authorList>
    </citation>
    <scope>NUCLEOTIDE SEQUENCE [LARGE SCALE GENOMIC DNA]</scope>
    <source>
        <strain evidence="8 9">R22 G/1</strain>
    </source>
</reference>
<dbReference type="InterPro" id="IPR025256">
    <property type="entry name" value="TM7S3/TM198-like_dom"/>
</dbReference>
<dbReference type="EMBL" id="GL446691">
    <property type="protein sequence ID" value="EFN87392.1"/>
    <property type="molecule type" value="Genomic_DNA"/>
</dbReference>
<evidence type="ECO:0000256" key="2">
    <source>
        <dbReference type="ARBA" id="ARBA00022692"/>
    </source>
</evidence>
<dbReference type="Proteomes" id="UP000008237">
    <property type="component" value="Unassembled WGS sequence"/>
</dbReference>
<evidence type="ECO:0000256" key="6">
    <source>
        <dbReference type="SAM" id="SignalP"/>
    </source>
</evidence>
<dbReference type="Pfam" id="PF13886">
    <property type="entry name" value="TM7S3_TM198"/>
    <property type="match status" value="1"/>
</dbReference>
<evidence type="ECO:0000256" key="1">
    <source>
        <dbReference type="ARBA" id="ARBA00004141"/>
    </source>
</evidence>
<comment type="subcellular location">
    <subcellularLocation>
        <location evidence="1">Membrane</location>
        <topology evidence="1">Multi-pass membrane protein</topology>
    </subcellularLocation>
</comment>
<dbReference type="OMA" id="VCTWYLQ"/>
<keyword evidence="4 5" id="KW-0472">Membrane</keyword>
<dbReference type="PANTHER" id="PTHR15937">
    <property type="entry name" value="TRANSMEMBRANE 7 SUPERFAMILY MEMBER 3"/>
    <property type="match status" value="1"/>
</dbReference>
<evidence type="ECO:0000259" key="7">
    <source>
        <dbReference type="Pfam" id="PF13886"/>
    </source>
</evidence>
<dbReference type="InterPro" id="IPR042502">
    <property type="entry name" value="TM7SF3"/>
</dbReference>
<feature type="transmembrane region" description="Helical" evidence="5">
    <location>
        <begin position="296"/>
        <end position="315"/>
    </location>
</feature>
<evidence type="ECO:0000313" key="8">
    <source>
        <dbReference type="EMBL" id="EFN87392.1"/>
    </source>
</evidence>
<dbReference type="PANTHER" id="PTHR15937:SF3">
    <property type="entry name" value="TRANSMEMBRANE 7 SUPERFAMILY MEMBER 3"/>
    <property type="match status" value="1"/>
</dbReference>
<accession>E2BA94</accession>
<evidence type="ECO:0000313" key="9">
    <source>
        <dbReference type="Proteomes" id="UP000008237"/>
    </source>
</evidence>
<gene>
    <name evidence="8" type="ORF">EAI_17585</name>
</gene>
<dbReference type="Pfam" id="PF25992">
    <property type="entry name" value="Ig_TM7SF3_N"/>
    <property type="match status" value="1"/>
</dbReference>
<keyword evidence="2 5" id="KW-0812">Transmembrane</keyword>
<feature type="transmembrane region" description="Helical" evidence="5">
    <location>
        <begin position="361"/>
        <end position="380"/>
    </location>
</feature>
<evidence type="ECO:0000256" key="5">
    <source>
        <dbReference type="SAM" id="Phobius"/>
    </source>
</evidence>
<feature type="domain" description="TM7S3/TM198-like" evidence="7">
    <location>
        <begin position="356"/>
        <end position="454"/>
    </location>
</feature>
<dbReference type="AlphaFoldDB" id="E2BA94"/>
<name>E2BA94_HARSA</name>
<keyword evidence="3 5" id="KW-1133">Transmembrane helix</keyword>